<reference evidence="1" key="1">
    <citation type="submission" date="2020-06" db="EMBL/GenBank/DDBJ databases">
        <authorList>
            <person name="Li T."/>
            <person name="Hu X."/>
            <person name="Zhang T."/>
            <person name="Song X."/>
            <person name="Zhang H."/>
            <person name="Dai N."/>
            <person name="Sheng W."/>
            <person name="Hou X."/>
            <person name="Wei L."/>
        </authorList>
    </citation>
    <scope>NUCLEOTIDE SEQUENCE</scope>
    <source>
        <strain evidence="1">G01</strain>
        <tissue evidence="1">Leaf</tissue>
    </source>
</reference>
<protein>
    <submittedName>
        <fullName evidence="1">Uncharacterized protein</fullName>
    </submittedName>
</protein>
<accession>A0AAW2J4K0</accession>
<dbReference type="EMBL" id="JACGWK010001399">
    <property type="protein sequence ID" value="KAL0289486.1"/>
    <property type="molecule type" value="Genomic_DNA"/>
</dbReference>
<reference evidence="1" key="2">
    <citation type="journal article" date="2024" name="Plant">
        <title>Genomic evolution and insights into agronomic trait innovations of Sesamum species.</title>
        <authorList>
            <person name="Miao H."/>
            <person name="Wang L."/>
            <person name="Qu L."/>
            <person name="Liu H."/>
            <person name="Sun Y."/>
            <person name="Le M."/>
            <person name="Wang Q."/>
            <person name="Wei S."/>
            <person name="Zheng Y."/>
            <person name="Lin W."/>
            <person name="Duan Y."/>
            <person name="Cao H."/>
            <person name="Xiong S."/>
            <person name="Wang X."/>
            <person name="Wei L."/>
            <person name="Li C."/>
            <person name="Ma Q."/>
            <person name="Ju M."/>
            <person name="Zhao R."/>
            <person name="Li G."/>
            <person name="Mu C."/>
            <person name="Tian Q."/>
            <person name="Mei H."/>
            <person name="Zhang T."/>
            <person name="Gao T."/>
            <person name="Zhang H."/>
        </authorList>
    </citation>
    <scope>NUCLEOTIDE SEQUENCE</scope>
    <source>
        <strain evidence="1">G01</strain>
    </source>
</reference>
<comment type="caution">
    <text evidence="1">The sequence shown here is derived from an EMBL/GenBank/DDBJ whole genome shotgun (WGS) entry which is preliminary data.</text>
</comment>
<dbReference type="AlphaFoldDB" id="A0AAW2J4K0"/>
<organism evidence="1">
    <name type="scientific">Sesamum angustifolium</name>
    <dbReference type="NCBI Taxonomy" id="2727405"/>
    <lineage>
        <taxon>Eukaryota</taxon>
        <taxon>Viridiplantae</taxon>
        <taxon>Streptophyta</taxon>
        <taxon>Embryophyta</taxon>
        <taxon>Tracheophyta</taxon>
        <taxon>Spermatophyta</taxon>
        <taxon>Magnoliopsida</taxon>
        <taxon>eudicotyledons</taxon>
        <taxon>Gunneridae</taxon>
        <taxon>Pentapetalae</taxon>
        <taxon>asterids</taxon>
        <taxon>lamiids</taxon>
        <taxon>Lamiales</taxon>
        <taxon>Pedaliaceae</taxon>
        <taxon>Sesamum</taxon>
    </lineage>
</organism>
<gene>
    <name evidence="1" type="ORF">Sangu_2613000</name>
</gene>
<name>A0AAW2J4K0_9LAMI</name>
<sequence length="95" mass="10414">MKAILDAHGLWNIIETRYDEPINKGALSIAELAILQKRRSGDQSALSIIYQGLNGKMFEKISNESKAKDAWDILKNSAVGVDNVRPSGSAQERAS</sequence>
<proteinExistence type="predicted"/>
<dbReference type="Pfam" id="PF14223">
    <property type="entry name" value="Retrotran_gag_2"/>
    <property type="match status" value="1"/>
</dbReference>
<evidence type="ECO:0000313" key="1">
    <source>
        <dbReference type="EMBL" id="KAL0289486.1"/>
    </source>
</evidence>